<evidence type="ECO:0000259" key="2">
    <source>
        <dbReference type="Pfam" id="PF01402"/>
    </source>
</evidence>
<organism evidence="3 4">
    <name type="scientific">Halobium palmae</name>
    <dbReference type="NCBI Taxonomy" id="1776492"/>
    <lineage>
        <taxon>Archaea</taxon>
        <taxon>Methanobacteriati</taxon>
        <taxon>Methanobacteriota</taxon>
        <taxon>Stenosarchaea group</taxon>
        <taxon>Halobacteria</taxon>
        <taxon>Halobacteriales</taxon>
        <taxon>Haloferacaceae</taxon>
        <taxon>Halobium</taxon>
    </lineage>
</organism>
<dbReference type="Proteomes" id="UP001596328">
    <property type="component" value="Unassembled WGS sequence"/>
</dbReference>
<reference evidence="3 4" key="1">
    <citation type="journal article" date="2019" name="Int. J. Syst. Evol. Microbiol.">
        <title>The Global Catalogue of Microorganisms (GCM) 10K type strain sequencing project: providing services to taxonomists for standard genome sequencing and annotation.</title>
        <authorList>
            <consortium name="The Broad Institute Genomics Platform"/>
            <consortium name="The Broad Institute Genome Sequencing Center for Infectious Disease"/>
            <person name="Wu L."/>
            <person name="Ma J."/>
        </authorList>
    </citation>
    <scope>NUCLEOTIDE SEQUENCE [LARGE SCALE GENOMIC DNA]</scope>
    <source>
        <strain evidence="3 4">NBRC 111368</strain>
    </source>
</reference>
<sequence>MSKITFRADDDLVARIEALDASKSEVMRDALRTYLDSEARERTLAGDEPAESPSNEGPTTLDDALLERVDELV</sequence>
<feature type="region of interest" description="Disordered" evidence="1">
    <location>
        <begin position="41"/>
        <end position="64"/>
    </location>
</feature>
<feature type="domain" description="Ribbon-helix-helix protein CopG" evidence="2">
    <location>
        <begin position="4"/>
        <end position="36"/>
    </location>
</feature>
<name>A0ABD5S556_9EURY</name>
<dbReference type="AlphaFoldDB" id="A0ABD5S556"/>
<dbReference type="EMBL" id="JBHSWU010001294">
    <property type="protein sequence ID" value="MFC6726662.1"/>
    <property type="molecule type" value="Genomic_DNA"/>
</dbReference>
<dbReference type="InterPro" id="IPR002145">
    <property type="entry name" value="CopG"/>
</dbReference>
<gene>
    <name evidence="3" type="ORF">ACFQE1_20285</name>
</gene>
<proteinExistence type="predicted"/>
<evidence type="ECO:0000313" key="4">
    <source>
        <dbReference type="Proteomes" id="UP001596328"/>
    </source>
</evidence>
<evidence type="ECO:0000256" key="1">
    <source>
        <dbReference type="SAM" id="MobiDB-lite"/>
    </source>
</evidence>
<comment type="caution">
    <text evidence="3">The sequence shown here is derived from an EMBL/GenBank/DDBJ whole genome shotgun (WGS) entry which is preliminary data.</text>
</comment>
<feature type="non-terminal residue" evidence="3">
    <location>
        <position position="73"/>
    </location>
</feature>
<keyword evidence="4" id="KW-1185">Reference proteome</keyword>
<protein>
    <submittedName>
        <fullName evidence="3">Ribbon-helix-helix protein, CopG family</fullName>
    </submittedName>
</protein>
<accession>A0ABD5S556</accession>
<dbReference type="Pfam" id="PF01402">
    <property type="entry name" value="RHH_1"/>
    <property type="match status" value="1"/>
</dbReference>
<evidence type="ECO:0000313" key="3">
    <source>
        <dbReference type="EMBL" id="MFC6726662.1"/>
    </source>
</evidence>